<dbReference type="Proteomes" id="UP000467841">
    <property type="component" value="Unassembled WGS sequence"/>
</dbReference>
<keyword evidence="3" id="KW-1185">Reference proteome</keyword>
<evidence type="ECO:0000313" key="2">
    <source>
        <dbReference type="EMBL" id="CAA7023531.1"/>
    </source>
</evidence>
<dbReference type="OrthoDB" id="10418802at2759"/>
<evidence type="ECO:0000256" key="1">
    <source>
        <dbReference type="SAM" id="MobiDB-lite"/>
    </source>
</evidence>
<accession>A0A6D2I618</accession>
<proteinExistence type="predicted"/>
<reference evidence="2" key="1">
    <citation type="submission" date="2020-01" db="EMBL/GenBank/DDBJ databases">
        <authorList>
            <person name="Mishra B."/>
        </authorList>
    </citation>
    <scope>NUCLEOTIDE SEQUENCE [LARGE SCALE GENOMIC DNA]</scope>
</reference>
<feature type="region of interest" description="Disordered" evidence="1">
    <location>
        <begin position="1"/>
        <end position="37"/>
    </location>
</feature>
<sequence length="119" mass="13424">MESQGETKVLEVNQDAVMTDIRERTKPPEKPPDPRTSWAMKVRETNAGGMLMPESLLDESFVAARLNVEFPEGEDGEPVITIDEEVIEAMNGMWKRCMIVKVLGRNIALPVLTRKLKEL</sequence>
<name>A0A6D2I618_9BRAS</name>
<protein>
    <submittedName>
        <fullName evidence="2">Uncharacterized protein</fullName>
    </submittedName>
</protein>
<organism evidence="2 3">
    <name type="scientific">Microthlaspi erraticum</name>
    <dbReference type="NCBI Taxonomy" id="1685480"/>
    <lineage>
        <taxon>Eukaryota</taxon>
        <taxon>Viridiplantae</taxon>
        <taxon>Streptophyta</taxon>
        <taxon>Embryophyta</taxon>
        <taxon>Tracheophyta</taxon>
        <taxon>Spermatophyta</taxon>
        <taxon>Magnoliopsida</taxon>
        <taxon>eudicotyledons</taxon>
        <taxon>Gunneridae</taxon>
        <taxon>Pentapetalae</taxon>
        <taxon>rosids</taxon>
        <taxon>malvids</taxon>
        <taxon>Brassicales</taxon>
        <taxon>Brassicaceae</taxon>
        <taxon>Coluteocarpeae</taxon>
        <taxon>Microthlaspi</taxon>
    </lineage>
</organism>
<dbReference type="AlphaFoldDB" id="A0A6D2I618"/>
<evidence type="ECO:0000313" key="3">
    <source>
        <dbReference type="Proteomes" id="UP000467841"/>
    </source>
</evidence>
<comment type="caution">
    <text evidence="2">The sequence shown here is derived from an EMBL/GenBank/DDBJ whole genome shotgun (WGS) entry which is preliminary data.</text>
</comment>
<feature type="compositionally biased region" description="Basic and acidic residues" evidence="1">
    <location>
        <begin position="20"/>
        <end position="33"/>
    </location>
</feature>
<gene>
    <name evidence="2" type="ORF">MERR_LOCUS10766</name>
</gene>
<dbReference type="EMBL" id="CACVBM020000788">
    <property type="protein sequence ID" value="CAA7023531.1"/>
    <property type="molecule type" value="Genomic_DNA"/>
</dbReference>